<evidence type="ECO:0000256" key="1">
    <source>
        <dbReference type="SAM" id="Phobius"/>
    </source>
</evidence>
<keyword evidence="1" id="KW-0472">Membrane</keyword>
<comment type="caution">
    <text evidence="3">The sequence shown here is derived from an EMBL/GenBank/DDBJ whole genome shotgun (WGS) entry which is preliminary data.</text>
</comment>
<evidence type="ECO:0000313" key="3">
    <source>
        <dbReference type="EMBL" id="TXB61728.1"/>
    </source>
</evidence>
<evidence type="ECO:0000313" key="4">
    <source>
        <dbReference type="Proteomes" id="UP000321580"/>
    </source>
</evidence>
<keyword evidence="1" id="KW-1133">Transmembrane helix</keyword>
<accession>A0A5C6RH04</accession>
<dbReference type="OrthoDB" id="8965954at2"/>
<dbReference type="InterPro" id="IPR025698">
    <property type="entry name" value="2TM_dom"/>
</dbReference>
<dbReference type="RefSeq" id="WP_147168897.1">
    <property type="nucleotide sequence ID" value="NZ_VOOR01000047.1"/>
</dbReference>
<dbReference type="Pfam" id="PF13239">
    <property type="entry name" value="2TM"/>
    <property type="match status" value="1"/>
</dbReference>
<proteinExistence type="predicted"/>
<feature type="domain" description="2TM" evidence="2">
    <location>
        <begin position="7"/>
        <end position="87"/>
    </location>
</feature>
<evidence type="ECO:0000259" key="2">
    <source>
        <dbReference type="Pfam" id="PF13239"/>
    </source>
</evidence>
<keyword evidence="4" id="KW-1185">Reference proteome</keyword>
<dbReference type="AlphaFoldDB" id="A0A5C6RH04"/>
<reference evidence="3 4" key="1">
    <citation type="submission" date="2019-08" db="EMBL/GenBank/DDBJ databases">
        <title>Genome of Phaeodactylibacter luteus.</title>
        <authorList>
            <person name="Bowman J.P."/>
        </authorList>
    </citation>
    <scope>NUCLEOTIDE SEQUENCE [LARGE SCALE GENOMIC DNA]</scope>
    <source>
        <strain evidence="3 4">KCTC 42180</strain>
    </source>
</reference>
<sequence length="124" mass="14996">MDRYKYEKARKRVDEKKAFYQNLGAYLMVIPFLFLLNIFTGTGHFWFIYPALGWGMGLLGHYFKAFGYPGMKGEEPEWEQREMDKELRRLNAGRRPEAEEDYLELRDYERQPQKGRKWQDDDLV</sequence>
<name>A0A5C6RH04_9BACT</name>
<gene>
    <name evidence="3" type="ORF">FRY97_17675</name>
</gene>
<keyword evidence="1" id="KW-0812">Transmembrane</keyword>
<dbReference type="EMBL" id="VOOR01000047">
    <property type="protein sequence ID" value="TXB61728.1"/>
    <property type="molecule type" value="Genomic_DNA"/>
</dbReference>
<feature type="transmembrane region" description="Helical" evidence="1">
    <location>
        <begin position="20"/>
        <end position="39"/>
    </location>
</feature>
<dbReference type="Proteomes" id="UP000321580">
    <property type="component" value="Unassembled WGS sequence"/>
</dbReference>
<organism evidence="3 4">
    <name type="scientific">Phaeodactylibacter luteus</name>
    <dbReference type="NCBI Taxonomy" id="1564516"/>
    <lineage>
        <taxon>Bacteria</taxon>
        <taxon>Pseudomonadati</taxon>
        <taxon>Bacteroidota</taxon>
        <taxon>Saprospiria</taxon>
        <taxon>Saprospirales</taxon>
        <taxon>Haliscomenobacteraceae</taxon>
        <taxon>Phaeodactylibacter</taxon>
    </lineage>
</organism>
<protein>
    <submittedName>
        <fullName evidence="3">2TM domain-containing protein</fullName>
    </submittedName>
</protein>
<feature type="transmembrane region" description="Helical" evidence="1">
    <location>
        <begin position="45"/>
        <end position="63"/>
    </location>
</feature>